<evidence type="ECO:0000256" key="14">
    <source>
        <dbReference type="ARBA" id="ARBA00042102"/>
    </source>
</evidence>
<comment type="pathway">
    <text evidence="13">Cofactor biosynthesis; thiamine diphosphate biosynthesis; 4-amino-2-methyl-5-diphosphomethylpyrimidine from 5-amino-1-(5-phospho-D-ribosyl)imidazole: step 2/3.</text>
</comment>
<evidence type="ECO:0000256" key="9">
    <source>
        <dbReference type="ARBA" id="ARBA00022741"/>
    </source>
</evidence>
<dbReference type="GO" id="GO:0005524">
    <property type="term" value="F:ATP binding"/>
    <property type="evidence" value="ECO:0007669"/>
    <property type="project" value="UniProtKB-KW"/>
</dbReference>
<dbReference type="GO" id="GO:0008972">
    <property type="term" value="F:phosphomethylpyrimidine kinase activity"/>
    <property type="evidence" value="ECO:0007669"/>
    <property type="project" value="UniProtKB-EC"/>
</dbReference>
<evidence type="ECO:0000256" key="4">
    <source>
        <dbReference type="ARBA" id="ARBA00009879"/>
    </source>
</evidence>
<keyword evidence="9" id="KW-0547">Nucleotide-binding</keyword>
<keyword evidence="11" id="KW-0067">ATP-binding</keyword>
<dbReference type="Gene3D" id="3.40.1190.20">
    <property type="match status" value="1"/>
</dbReference>
<dbReference type="GO" id="GO:0008902">
    <property type="term" value="F:hydroxymethylpyrimidine kinase activity"/>
    <property type="evidence" value="ECO:0007669"/>
    <property type="project" value="UniProtKB-EC"/>
</dbReference>
<comment type="pathway">
    <text evidence="3">Cofactor biosynthesis; thiamine diphosphate biosynthesis; 4-amino-2-methyl-5-diphosphomethylpyrimidine from 5-amino-1-(5-phospho-D-ribosyl)imidazole: step 3/3.</text>
</comment>
<proteinExistence type="inferred from homology"/>
<comment type="similarity">
    <text evidence="4">Belongs to the ThiD family.</text>
</comment>
<name>A0A4Y7RLC3_9FIRM</name>
<evidence type="ECO:0000256" key="2">
    <source>
        <dbReference type="ARBA" id="ARBA00000565"/>
    </source>
</evidence>
<comment type="catalytic activity">
    <reaction evidence="2">
        <text>4-amino-2-methyl-5-(phosphooxymethyl)pyrimidine + ATP = 4-amino-2-methyl-5-(diphosphooxymethyl)pyrimidine + ADP</text>
        <dbReference type="Rhea" id="RHEA:19893"/>
        <dbReference type="ChEBI" id="CHEBI:30616"/>
        <dbReference type="ChEBI" id="CHEBI:57841"/>
        <dbReference type="ChEBI" id="CHEBI:58354"/>
        <dbReference type="ChEBI" id="CHEBI:456216"/>
        <dbReference type="EC" id="2.7.4.7"/>
    </reaction>
</comment>
<dbReference type="PANTHER" id="PTHR20858:SF17">
    <property type="entry name" value="HYDROXYMETHYLPYRIMIDINE_PHOSPHOMETHYLPYRIMIDINE KINASE THI20-RELATED"/>
    <property type="match status" value="1"/>
</dbReference>
<feature type="domain" description="Pyridoxamine kinase/Phosphomethylpyrimidine kinase" evidence="16">
    <location>
        <begin position="11"/>
        <end position="254"/>
    </location>
</feature>
<evidence type="ECO:0000256" key="1">
    <source>
        <dbReference type="ARBA" id="ARBA00000151"/>
    </source>
</evidence>
<reference evidence="17 18" key="1">
    <citation type="journal article" date="2018" name="Environ. Microbiol.">
        <title>Novel energy conservation strategies and behaviour of Pelotomaculum schinkii driving syntrophic propionate catabolism.</title>
        <authorList>
            <person name="Hidalgo-Ahumada C.A.P."/>
            <person name="Nobu M.K."/>
            <person name="Narihiro T."/>
            <person name="Tamaki H."/>
            <person name="Liu W.T."/>
            <person name="Kamagata Y."/>
            <person name="Stams A.J.M."/>
            <person name="Imachi H."/>
            <person name="Sousa D.Z."/>
        </authorList>
    </citation>
    <scope>NUCLEOTIDE SEQUENCE [LARGE SCALE GENOMIC DNA]</scope>
    <source>
        <strain evidence="17 18">MGP</strain>
    </source>
</reference>
<evidence type="ECO:0000256" key="7">
    <source>
        <dbReference type="ARBA" id="ARBA00019161"/>
    </source>
</evidence>
<dbReference type="InterPro" id="IPR013749">
    <property type="entry name" value="PM/HMP-P_kinase-1"/>
</dbReference>
<dbReference type="EC" id="2.7.1.49" evidence="5"/>
<comment type="catalytic activity">
    <reaction evidence="1">
        <text>4-amino-5-hydroxymethyl-2-methylpyrimidine + ATP = 4-amino-2-methyl-5-(phosphooxymethyl)pyrimidine + ADP + H(+)</text>
        <dbReference type="Rhea" id="RHEA:23096"/>
        <dbReference type="ChEBI" id="CHEBI:15378"/>
        <dbReference type="ChEBI" id="CHEBI:16892"/>
        <dbReference type="ChEBI" id="CHEBI:30616"/>
        <dbReference type="ChEBI" id="CHEBI:58354"/>
        <dbReference type="ChEBI" id="CHEBI:456216"/>
        <dbReference type="EC" id="2.7.1.49"/>
    </reaction>
</comment>
<dbReference type="Proteomes" id="UP000297597">
    <property type="component" value="Unassembled WGS sequence"/>
</dbReference>
<dbReference type="GO" id="GO:0009228">
    <property type="term" value="P:thiamine biosynthetic process"/>
    <property type="evidence" value="ECO:0007669"/>
    <property type="project" value="UniProtKB-KW"/>
</dbReference>
<keyword evidence="10 17" id="KW-0418">Kinase</keyword>
<evidence type="ECO:0000256" key="11">
    <source>
        <dbReference type="ARBA" id="ARBA00022840"/>
    </source>
</evidence>
<dbReference type="PANTHER" id="PTHR20858">
    <property type="entry name" value="PHOSPHOMETHYLPYRIMIDINE KINASE"/>
    <property type="match status" value="1"/>
</dbReference>
<keyword evidence="18" id="KW-1185">Reference proteome</keyword>
<evidence type="ECO:0000256" key="15">
    <source>
        <dbReference type="ARBA" id="ARBA00043176"/>
    </source>
</evidence>
<protein>
    <recommendedName>
        <fullName evidence="7">Hydroxymethylpyrimidine/phosphomethylpyrimidine kinase</fullName>
        <ecNumber evidence="5">2.7.1.49</ecNumber>
        <ecNumber evidence="6">2.7.4.7</ecNumber>
    </recommendedName>
    <alternativeName>
        <fullName evidence="14">Hydroxymethylpyrimidine kinase</fullName>
    </alternativeName>
    <alternativeName>
        <fullName evidence="15">Hydroxymethylpyrimidine phosphate kinase</fullName>
    </alternativeName>
</protein>
<dbReference type="Pfam" id="PF08543">
    <property type="entry name" value="Phos_pyr_kin"/>
    <property type="match status" value="1"/>
</dbReference>
<evidence type="ECO:0000313" key="18">
    <source>
        <dbReference type="Proteomes" id="UP000297597"/>
    </source>
</evidence>
<comment type="caution">
    <text evidence="17">The sequence shown here is derived from an EMBL/GenBank/DDBJ whole genome shotgun (WGS) entry which is preliminary data.</text>
</comment>
<dbReference type="EMBL" id="QFFZ01000038">
    <property type="protein sequence ID" value="TEB09775.1"/>
    <property type="molecule type" value="Genomic_DNA"/>
</dbReference>
<evidence type="ECO:0000256" key="5">
    <source>
        <dbReference type="ARBA" id="ARBA00012135"/>
    </source>
</evidence>
<evidence type="ECO:0000256" key="6">
    <source>
        <dbReference type="ARBA" id="ARBA00012963"/>
    </source>
</evidence>
<evidence type="ECO:0000259" key="16">
    <source>
        <dbReference type="Pfam" id="PF08543"/>
    </source>
</evidence>
<dbReference type="AlphaFoldDB" id="A0A4Y7RLC3"/>
<gene>
    <name evidence="17" type="primary">thiD</name>
    <name evidence="17" type="ORF">Pmgp_02871</name>
</gene>
<dbReference type="CDD" id="cd01169">
    <property type="entry name" value="HMPP_kinase"/>
    <property type="match status" value="1"/>
</dbReference>
<evidence type="ECO:0000256" key="8">
    <source>
        <dbReference type="ARBA" id="ARBA00022679"/>
    </source>
</evidence>
<organism evidence="17 18">
    <name type="scientific">Pelotomaculum propionicicum</name>
    <dbReference type="NCBI Taxonomy" id="258475"/>
    <lineage>
        <taxon>Bacteria</taxon>
        <taxon>Bacillati</taxon>
        <taxon>Bacillota</taxon>
        <taxon>Clostridia</taxon>
        <taxon>Eubacteriales</taxon>
        <taxon>Desulfotomaculaceae</taxon>
        <taxon>Pelotomaculum</taxon>
    </lineage>
</organism>
<dbReference type="SUPFAM" id="SSF53613">
    <property type="entry name" value="Ribokinase-like"/>
    <property type="match status" value="1"/>
</dbReference>
<dbReference type="GO" id="GO:0005829">
    <property type="term" value="C:cytosol"/>
    <property type="evidence" value="ECO:0007669"/>
    <property type="project" value="TreeGrafter"/>
</dbReference>
<evidence type="ECO:0000256" key="13">
    <source>
        <dbReference type="ARBA" id="ARBA00037917"/>
    </source>
</evidence>
<accession>A0A4Y7RLC3</accession>
<keyword evidence="8 17" id="KW-0808">Transferase</keyword>
<dbReference type="NCBIfam" id="TIGR00097">
    <property type="entry name" value="HMP-P_kinase"/>
    <property type="match status" value="1"/>
</dbReference>
<evidence type="ECO:0000256" key="3">
    <source>
        <dbReference type="ARBA" id="ARBA00004769"/>
    </source>
</evidence>
<dbReference type="InterPro" id="IPR029056">
    <property type="entry name" value="Ribokinase-like"/>
</dbReference>
<dbReference type="InterPro" id="IPR004399">
    <property type="entry name" value="HMP/HMP-P_kinase_dom"/>
</dbReference>
<dbReference type="FunFam" id="3.40.1190.20:FF:000003">
    <property type="entry name" value="Phosphomethylpyrimidine kinase ThiD"/>
    <property type="match status" value="1"/>
</dbReference>
<evidence type="ECO:0000256" key="12">
    <source>
        <dbReference type="ARBA" id="ARBA00022977"/>
    </source>
</evidence>
<sequence length="271" mass="29440">MRTVLTIAGSDSCGGAGIQADLKTFSALGAYGMSVITAITAQNTMGVFDVRELDVDIIKKQIDYLYEDIRIDAVKVGMVSSIEIIDVIGECLKKNNAVNIVVDPVMVSKSGYHLLREEAKDELFKVLFPLAEVVTPNLFEAELITGAKIENLEQMKEAAVKIHNLGVRKVIVKGGHLTGDAVDVLYDGESFEYLTGTRIETKNTHGTGCTFSSAIAALLARGYTFQKAARLAKEYINGAIEHSLEIGHGVGPTNHFWNLFKKDGCINEPSE</sequence>
<dbReference type="RefSeq" id="WP_134214659.1">
    <property type="nucleotide sequence ID" value="NZ_QFFZ01000038.1"/>
</dbReference>
<dbReference type="EC" id="2.7.4.7" evidence="6"/>
<evidence type="ECO:0000256" key="10">
    <source>
        <dbReference type="ARBA" id="ARBA00022777"/>
    </source>
</evidence>
<dbReference type="OrthoDB" id="9810880at2"/>
<keyword evidence="12" id="KW-0784">Thiamine biosynthesis</keyword>
<evidence type="ECO:0000313" key="17">
    <source>
        <dbReference type="EMBL" id="TEB09775.1"/>
    </source>
</evidence>